<reference evidence="5 6" key="1">
    <citation type="submission" date="2018-06" db="EMBL/GenBank/DDBJ databases">
        <title>Genomic Encyclopedia of Archaeal and Bacterial Type Strains, Phase II (KMG-II): from individual species to whole genera.</title>
        <authorList>
            <person name="Goeker M."/>
        </authorList>
    </citation>
    <scope>NUCLEOTIDE SEQUENCE [LARGE SCALE GENOMIC DNA]</scope>
    <source>
        <strain evidence="5 6">DSM 27372</strain>
    </source>
</reference>
<dbReference type="PANTHER" id="PTHR43630:SF1">
    <property type="entry name" value="POLY-BETA-1,6-N-ACETYL-D-GLUCOSAMINE SYNTHASE"/>
    <property type="match status" value="1"/>
</dbReference>
<dbReference type="Gene3D" id="3.90.550.10">
    <property type="entry name" value="Spore Coat Polysaccharide Biosynthesis Protein SpsA, Chain A"/>
    <property type="match status" value="1"/>
</dbReference>
<keyword evidence="4" id="KW-0472">Membrane</keyword>
<dbReference type="Proteomes" id="UP000248198">
    <property type="component" value="Unassembled WGS sequence"/>
</dbReference>
<dbReference type="InterPro" id="IPR029044">
    <property type="entry name" value="Nucleotide-diphossugar_trans"/>
</dbReference>
<feature type="transmembrane region" description="Helical" evidence="4">
    <location>
        <begin position="6"/>
        <end position="25"/>
    </location>
</feature>
<evidence type="ECO:0000256" key="4">
    <source>
        <dbReference type="SAM" id="Phobius"/>
    </source>
</evidence>
<dbReference type="SUPFAM" id="SSF53448">
    <property type="entry name" value="Nucleotide-diphospho-sugar transferases"/>
    <property type="match status" value="1"/>
</dbReference>
<keyword evidence="3 5" id="KW-0808">Transferase</keyword>
<dbReference type="EMBL" id="QKLU01000001">
    <property type="protein sequence ID" value="PYF76869.1"/>
    <property type="molecule type" value="Genomic_DNA"/>
</dbReference>
<comment type="similarity">
    <text evidence="1">Belongs to the glycosyltransferase 2 family.</text>
</comment>
<dbReference type="Pfam" id="PF13641">
    <property type="entry name" value="Glyco_tranf_2_3"/>
    <property type="match status" value="1"/>
</dbReference>
<dbReference type="OrthoDB" id="1523666at2"/>
<sequence>MVFWIVVQLFLGFNFFYPFFLFLLSSAKSRKGPEKPEQNGEPDYAIIVTAYEETTLLASVTSSLLQLDYEKYLIYVVADNCDVSNLHFNDQRIVLLRPPAVLSSNVKSHFYAIENFKRPHDRITIIDSDNLVPTDYLKELNKVFAQGFRAVQGVRKAKKINTDYAALDEAGDIYYRYTDRKLMFDAGSSASLAGSGMAFDYQLYIDCLRDQLLMGAGFDKILQYEIVNRGFRIAFAEKAIVFDEKTAKSGQLVKQRARWINTWFRFLFLGLKLFMNALLKINLNGLLFSLLLLRPPLFILILLSGLCFVIDLFVVPAMLLFWLLSGFVFLFVFFRALAYFKAEDKIYKSLKGIPKFIFYQLIAFTKAGKANKLSVATKHGEDELQENA</sequence>
<feature type="transmembrane region" description="Helical" evidence="4">
    <location>
        <begin position="319"/>
        <end position="340"/>
    </location>
</feature>
<evidence type="ECO:0000313" key="6">
    <source>
        <dbReference type="Proteomes" id="UP000248198"/>
    </source>
</evidence>
<dbReference type="PANTHER" id="PTHR43630">
    <property type="entry name" value="POLY-BETA-1,6-N-ACETYL-D-GLUCOSAMINE SYNTHASE"/>
    <property type="match status" value="1"/>
</dbReference>
<feature type="transmembrane region" description="Helical" evidence="4">
    <location>
        <begin position="291"/>
        <end position="313"/>
    </location>
</feature>
<evidence type="ECO:0000256" key="1">
    <source>
        <dbReference type="ARBA" id="ARBA00006739"/>
    </source>
</evidence>
<keyword evidence="4" id="KW-0812">Transmembrane</keyword>
<evidence type="ECO:0000313" key="5">
    <source>
        <dbReference type="EMBL" id="PYF76869.1"/>
    </source>
</evidence>
<keyword evidence="6" id="KW-1185">Reference proteome</keyword>
<keyword evidence="2" id="KW-0328">Glycosyltransferase</keyword>
<comment type="caution">
    <text evidence="5">The sequence shown here is derived from an EMBL/GenBank/DDBJ whole genome shotgun (WGS) entry which is preliminary data.</text>
</comment>
<dbReference type="AlphaFoldDB" id="A0A318UZ47"/>
<gene>
    <name evidence="5" type="ORF">B0O44_101344</name>
</gene>
<evidence type="ECO:0000256" key="3">
    <source>
        <dbReference type="ARBA" id="ARBA00022679"/>
    </source>
</evidence>
<keyword evidence="4" id="KW-1133">Transmembrane helix</keyword>
<organism evidence="5 6">
    <name type="scientific">Pedobacter nutrimenti</name>
    <dbReference type="NCBI Taxonomy" id="1241337"/>
    <lineage>
        <taxon>Bacteria</taxon>
        <taxon>Pseudomonadati</taxon>
        <taxon>Bacteroidota</taxon>
        <taxon>Sphingobacteriia</taxon>
        <taxon>Sphingobacteriales</taxon>
        <taxon>Sphingobacteriaceae</taxon>
        <taxon>Pedobacter</taxon>
    </lineage>
</organism>
<protein>
    <submittedName>
        <fullName evidence="5">Cellulose synthase/poly-beta-1,6-N-acetylglucosamine synthase-like glycosyltransferase</fullName>
    </submittedName>
</protein>
<dbReference type="GO" id="GO:0016757">
    <property type="term" value="F:glycosyltransferase activity"/>
    <property type="evidence" value="ECO:0007669"/>
    <property type="project" value="UniProtKB-KW"/>
</dbReference>
<proteinExistence type="inferred from homology"/>
<evidence type="ECO:0000256" key="2">
    <source>
        <dbReference type="ARBA" id="ARBA00022676"/>
    </source>
</evidence>
<dbReference type="RefSeq" id="WP_110826968.1">
    <property type="nucleotide sequence ID" value="NZ_QKLU01000001.1"/>
</dbReference>
<accession>A0A318UZ47</accession>
<name>A0A318UZ47_9SPHI</name>